<evidence type="ECO:0000313" key="5">
    <source>
        <dbReference type="Proteomes" id="UP000054266"/>
    </source>
</evidence>
<dbReference type="Proteomes" id="UP000054266">
    <property type="component" value="Unassembled WGS sequence"/>
</dbReference>
<feature type="region of interest" description="Disordered" evidence="2">
    <location>
        <begin position="461"/>
        <end position="484"/>
    </location>
</feature>
<keyword evidence="3" id="KW-0732">Signal</keyword>
<dbReference type="EMBL" id="KN846960">
    <property type="protein sequence ID" value="KIW66291.1"/>
    <property type="molecule type" value="Genomic_DNA"/>
</dbReference>
<feature type="signal peptide" evidence="3">
    <location>
        <begin position="1"/>
        <end position="23"/>
    </location>
</feature>
<dbReference type="HOGENOM" id="CLU_026108_1_1_1"/>
<evidence type="ECO:0000313" key="4">
    <source>
        <dbReference type="EMBL" id="KIW66291.1"/>
    </source>
</evidence>
<dbReference type="STRING" id="5601.A0A0D2CM28"/>
<evidence type="ECO:0000256" key="1">
    <source>
        <dbReference type="ARBA" id="ARBA00010579"/>
    </source>
</evidence>
<feature type="compositionally biased region" description="Low complexity" evidence="2">
    <location>
        <begin position="375"/>
        <end position="418"/>
    </location>
</feature>
<dbReference type="Pfam" id="PF03856">
    <property type="entry name" value="SUN"/>
    <property type="match status" value="1"/>
</dbReference>
<comment type="similarity">
    <text evidence="1">Belongs to the SUN family.</text>
</comment>
<dbReference type="PANTHER" id="PTHR31654">
    <property type="entry name" value="SECRETED BETA-GLUCOSIDASE ADG3-RELATED"/>
    <property type="match status" value="1"/>
</dbReference>
<reference evidence="4 5" key="1">
    <citation type="submission" date="2015-01" db="EMBL/GenBank/DDBJ databases">
        <title>The Genome Sequence of Capronia semiimmersa CBS27337.</title>
        <authorList>
            <consortium name="The Broad Institute Genomics Platform"/>
            <person name="Cuomo C."/>
            <person name="de Hoog S."/>
            <person name="Gorbushina A."/>
            <person name="Stielow B."/>
            <person name="Teixiera M."/>
            <person name="Abouelleil A."/>
            <person name="Chapman S.B."/>
            <person name="Priest M."/>
            <person name="Young S.K."/>
            <person name="Wortman J."/>
            <person name="Nusbaum C."/>
            <person name="Birren B."/>
        </authorList>
    </citation>
    <scope>NUCLEOTIDE SEQUENCE [LARGE SCALE GENOMIC DNA]</scope>
    <source>
        <strain evidence="4 5">CBS 27337</strain>
    </source>
</reference>
<evidence type="ECO:0000256" key="2">
    <source>
        <dbReference type="SAM" id="MobiDB-lite"/>
    </source>
</evidence>
<name>A0A0D2CM28_9EURO</name>
<dbReference type="InterPro" id="IPR053088">
    <property type="entry name" value="Beta-glucosidase/SUN-like"/>
</dbReference>
<feature type="chain" id="PRO_5002239932" description="SUN domain-containing protein" evidence="3">
    <location>
        <begin position="24"/>
        <end position="515"/>
    </location>
</feature>
<feature type="compositionally biased region" description="Low complexity" evidence="2">
    <location>
        <begin position="344"/>
        <end position="367"/>
    </location>
</feature>
<protein>
    <recommendedName>
        <fullName evidence="6">SUN domain-containing protein</fullName>
    </recommendedName>
</protein>
<accession>A0A0D2CM28</accession>
<dbReference type="AlphaFoldDB" id="A0A0D2CM28"/>
<sequence length="515" mass="52639">MRKRTITSSASALLLLLASVVNAKHGGVHEHLEALHKRHRAHREVAARSTVEDGEQGVEIRAVPETTVSNALIEKRQGQCAFPTDAGLVPVTPGAQNGGWAMSPDQPCTPGSYCPYACPPGQVSMQWDPSAISYSYPKSMNGGLYCDSNGNIQKPFSNKPYCQSTSSNIGVQNNAGSVVAFCQTVLPGNEAMLIPTAVTSYASLAVPDPSYWCETAAHYYINPPGISTDQACVWGSSSNPWGNWSPYVAGANADNSGNTFIKLGWNPIYLEPATPFRNEVPTWGVKIDCPNGGCNGLPCAIDPSQNGVNEMIGGSSVGAGGGAFCVVTVSRGATANFVVFNAGGDQSDSNSGSSSSNRPSSPSASNGGPNGGQFFGQTSSSSPSPSDSSSSSQPTSSQTAASSSSPSSSEDSWTSSSALSTSSYPAALTMTAPTTTDYGTRLPSQSPYYSLFNHTTYEAPTGGSSGATAEATAVPTGPSASSLPSVVPSTGAASMMKGSAIGILSALALGALASL</sequence>
<keyword evidence="5" id="KW-1185">Reference proteome</keyword>
<dbReference type="PANTHER" id="PTHR31654:SF0">
    <property type="entry name" value="SECRETED BETA-GLUCOSIDASE ADG3-RELATED"/>
    <property type="match status" value="1"/>
</dbReference>
<evidence type="ECO:0000256" key="3">
    <source>
        <dbReference type="SAM" id="SignalP"/>
    </source>
</evidence>
<organism evidence="4 5">
    <name type="scientific">Phialophora macrospora</name>
    <dbReference type="NCBI Taxonomy" id="1851006"/>
    <lineage>
        <taxon>Eukaryota</taxon>
        <taxon>Fungi</taxon>
        <taxon>Dikarya</taxon>
        <taxon>Ascomycota</taxon>
        <taxon>Pezizomycotina</taxon>
        <taxon>Eurotiomycetes</taxon>
        <taxon>Chaetothyriomycetidae</taxon>
        <taxon>Chaetothyriales</taxon>
        <taxon>Herpotrichiellaceae</taxon>
        <taxon>Phialophora</taxon>
    </lineage>
</organism>
<gene>
    <name evidence="4" type="ORF">PV04_08488</name>
</gene>
<dbReference type="InterPro" id="IPR005556">
    <property type="entry name" value="SUN"/>
</dbReference>
<proteinExistence type="inferred from homology"/>
<evidence type="ECO:0008006" key="6">
    <source>
        <dbReference type="Google" id="ProtNLM"/>
    </source>
</evidence>
<feature type="region of interest" description="Disordered" evidence="2">
    <location>
        <begin position="344"/>
        <end position="418"/>
    </location>
</feature>